<keyword evidence="2" id="KW-1185">Reference proteome</keyword>
<sequence>MNLWTKQSKIEEVRNFESQLNPNSEFLNQNVSLSESIYPRVKEFEMANPLIVKREKEGLLPVYVEYFYSKPDSVIRYVSYDWENNRYGNYFDRKKDWELQSKKLAEYNAEYDRIKKQLTSKFGQPMEQDSQPQEVKSEDGRPSYLLRNTIWESDERFMKLNMIFGASTYRIRLYYYWK</sequence>
<evidence type="ECO:0000313" key="2">
    <source>
        <dbReference type="Proteomes" id="UP000001654"/>
    </source>
</evidence>
<dbReference type="eggNOG" id="ENOG5033T4G">
    <property type="taxonomic scope" value="Bacteria"/>
</dbReference>
<reference evidence="1 2" key="1">
    <citation type="journal article" date="2010" name="BMC Genomics">
        <title>The complete genome of Zunongwangia profunda SM-A87 reveals its adaptation to the deep-sea environment and ecological role in sedimentary organic nitrogen degradation.</title>
        <authorList>
            <person name="Qin Q.L."/>
            <person name="Zhang X.Y."/>
            <person name="Wang X.M."/>
            <person name="Liu G.M."/>
            <person name="Chen X.L."/>
            <person name="Xie B.B."/>
            <person name="Dang H.Y."/>
            <person name="Zhou B.C."/>
            <person name="Yu J."/>
            <person name="Zhang Y.Z."/>
        </authorList>
    </citation>
    <scope>NUCLEOTIDE SEQUENCE [LARGE SCALE GENOMIC DNA]</scope>
    <source>
        <strain evidence="2">DSM 18752 / CCTCC AB 206139 / SM-A87</strain>
    </source>
</reference>
<dbReference type="AlphaFoldDB" id="D5BGC9"/>
<proteinExistence type="predicted"/>
<name>D5BGC9_ZUNPS</name>
<accession>D5BGC9</accession>
<dbReference type="RefSeq" id="WP_013070240.1">
    <property type="nucleotide sequence ID" value="NC_014041.1"/>
</dbReference>
<dbReference type="HOGENOM" id="CLU_1510061_0_0_10"/>
<dbReference type="Proteomes" id="UP000001654">
    <property type="component" value="Chromosome"/>
</dbReference>
<evidence type="ECO:0000313" key="1">
    <source>
        <dbReference type="EMBL" id="ADF51088.1"/>
    </source>
</evidence>
<dbReference type="EMBL" id="CP001650">
    <property type="protein sequence ID" value="ADF51088.1"/>
    <property type="molecule type" value="Genomic_DNA"/>
</dbReference>
<protein>
    <submittedName>
        <fullName evidence="1">Uncharacterized protein</fullName>
    </submittedName>
</protein>
<dbReference type="OrthoDB" id="1254477at2"/>
<dbReference type="KEGG" id="zpr:ZPR_0738"/>
<organism evidence="1 2">
    <name type="scientific">Zunongwangia profunda (strain DSM 18752 / CCTCC AB 206139 / SM-A87)</name>
    <name type="common">Wangia profunda</name>
    <dbReference type="NCBI Taxonomy" id="655815"/>
    <lineage>
        <taxon>Bacteria</taxon>
        <taxon>Pseudomonadati</taxon>
        <taxon>Bacteroidota</taxon>
        <taxon>Flavobacteriia</taxon>
        <taxon>Flavobacteriales</taxon>
        <taxon>Flavobacteriaceae</taxon>
        <taxon>Zunongwangia</taxon>
    </lineage>
</organism>
<gene>
    <name evidence="1" type="ordered locus">ZPR_0738</name>
</gene>